<dbReference type="Gene3D" id="3.40.50.150">
    <property type="entry name" value="Vaccinia Virus protein VP39"/>
    <property type="match status" value="1"/>
</dbReference>
<evidence type="ECO:0000313" key="2">
    <source>
        <dbReference type="EMBL" id="KAK7238610.1"/>
    </source>
</evidence>
<proteinExistence type="predicted"/>
<keyword evidence="2" id="KW-0808">Transferase</keyword>
<dbReference type="GO" id="GO:0008168">
    <property type="term" value="F:methyltransferase activity"/>
    <property type="evidence" value="ECO:0007669"/>
    <property type="project" value="UniProtKB-KW"/>
</dbReference>
<feature type="region of interest" description="Disordered" evidence="1">
    <location>
        <begin position="251"/>
        <end position="274"/>
    </location>
</feature>
<dbReference type="SUPFAM" id="SSF53335">
    <property type="entry name" value="S-adenosyl-L-methionine-dependent methyltransferases"/>
    <property type="match status" value="1"/>
</dbReference>
<dbReference type="Pfam" id="PF06325">
    <property type="entry name" value="PrmA"/>
    <property type="match status" value="1"/>
</dbReference>
<dbReference type="Proteomes" id="UP001363151">
    <property type="component" value="Unassembled WGS sequence"/>
</dbReference>
<evidence type="ECO:0000256" key="1">
    <source>
        <dbReference type="SAM" id="MobiDB-lite"/>
    </source>
</evidence>
<keyword evidence="3" id="KW-1185">Reference proteome</keyword>
<keyword evidence="2" id="KW-0489">Methyltransferase</keyword>
<dbReference type="GO" id="GO:0005840">
    <property type="term" value="C:ribosome"/>
    <property type="evidence" value="ECO:0007669"/>
    <property type="project" value="UniProtKB-KW"/>
</dbReference>
<name>A0ABR1FU06_AURAN</name>
<organism evidence="2 3">
    <name type="scientific">Aureococcus anophagefferens</name>
    <name type="common">Harmful bloom alga</name>
    <dbReference type="NCBI Taxonomy" id="44056"/>
    <lineage>
        <taxon>Eukaryota</taxon>
        <taxon>Sar</taxon>
        <taxon>Stramenopiles</taxon>
        <taxon>Ochrophyta</taxon>
        <taxon>Pelagophyceae</taxon>
        <taxon>Pelagomonadales</taxon>
        <taxon>Pelagomonadaceae</taxon>
        <taxon>Aureococcus</taxon>
    </lineage>
</organism>
<accession>A0ABR1FU06</accession>
<dbReference type="GO" id="GO:0032259">
    <property type="term" value="P:methylation"/>
    <property type="evidence" value="ECO:0007669"/>
    <property type="project" value="UniProtKB-KW"/>
</dbReference>
<comment type="caution">
    <text evidence="2">The sequence shown here is derived from an EMBL/GenBank/DDBJ whole genome shotgun (WGS) entry which is preliminary data.</text>
</comment>
<feature type="compositionally biased region" description="Low complexity" evidence="1">
    <location>
        <begin position="265"/>
        <end position="274"/>
    </location>
</feature>
<evidence type="ECO:0000313" key="3">
    <source>
        <dbReference type="Proteomes" id="UP001363151"/>
    </source>
</evidence>
<protein>
    <submittedName>
        <fullName evidence="2">Ribosomal protein L11 methyltransferase (PrmA)</fullName>
    </submittedName>
</protein>
<keyword evidence="2" id="KW-0689">Ribosomal protein</keyword>
<reference evidence="2 3" key="1">
    <citation type="submission" date="2024-03" db="EMBL/GenBank/DDBJ databases">
        <title>Aureococcus anophagefferens CCMP1851 and Kratosvirus quantuckense: Draft genome of a second virus-susceptible host strain in the model system.</title>
        <authorList>
            <person name="Chase E."/>
            <person name="Truchon A.R."/>
            <person name="Schepens W."/>
            <person name="Wilhelm S.W."/>
        </authorList>
    </citation>
    <scope>NUCLEOTIDE SEQUENCE [LARGE SCALE GENOMIC DNA]</scope>
    <source>
        <strain evidence="2 3">CCMP1851</strain>
    </source>
</reference>
<dbReference type="EMBL" id="JBBJCI010000229">
    <property type="protein sequence ID" value="KAK7238610.1"/>
    <property type="molecule type" value="Genomic_DNA"/>
</dbReference>
<keyword evidence="2" id="KW-0687">Ribonucleoprotein</keyword>
<sequence>MATRAACLLGLARALRAPRFALRARDARRVALRAATTSPPPPPEAYVELVLRTGGAHSDTPSAEELSEVLMEYGAMSVEAYWRSAEVRALFVSEDYGVAVLDALRDRYGDGVLEDMDGSLEPLPSDVDWLQKQEAARPVVVVGDLEILLPWHDTSPDPDVAKRQLREAELPAMYTMVDYGCGSGILALTALRYGAAVAVGVDIGVDCVAPRKRNAESNGFAPSECRFHLPPVDAGADAASVAYVNARLETGDFGHDPLPSDEPPRTSSSSRTSC</sequence>
<gene>
    <name evidence="2" type="ORF">SO694_00020266</name>
</gene>
<dbReference type="InterPro" id="IPR029063">
    <property type="entry name" value="SAM-dependent_MTases_sf"/>
</dbReference>